<gene>
    <name evidence="3" type="ORF">SAMN02745746_00657</name>
</gene>
<feature type="domain" description="SnoaL-like" evidence="2">
    <location>
        <begin position="158"/>
        <end position="250"/>
    </location>
</feature>
<dbReference type="SUPFAM" id="SSF69118">
    <property type="entry name" value="AhpD-like"/>
    <property type="match status" value="1"/>
</dbReference>
<dbReference type="InterPro" id="IPR037401">
    <property type="entry name" value="SnoaL-like"/>
</dbReference>
<evidence type="ECO:0000259" key="1">
    <source>
        <dbReference type="Pfam" id="PF02627"/>
    </source>
</evidence>
<dbReference type="PANTHER" id="PTHR33570">
    <property type="entry name" value="4-CARBOXYMUCONOLACTONE DECARBOXYLASE FAMILY PROTEIN"/>
    <property type="match status" value="1"/>
</dbReference>
<sequence>MNLHDQASRHDEVFQRGWQRLREVDDTAGEAVVAALQDIAPDFARQIIEFGFGEVYNRPGLSLRQRELATIAALAAIGHAQPQLKVHLHAALNVGLTREEILETLQQMCLYAGFPAALNALFTAREAFREHVQATIPLAPMAVVRGFLQGLQQGVLREELLAEEVEWHIPGDPARVPWAGQRRGRAAVREVLALIATQAEPLCFEPLRWFDAENEVLVRGRFAYRYRTGSEYDGSFVMRFDVADGLIRRYEIFEDSWAIAEAVQVVLV</sequence>
<dbReference type="Pfam" id="PF12680">
    <property type="entry name" value="SnoaL_2"/>
    <property type="match status" value="1"/>
</dbReference>
<dbReference type="SUPFAM" id="SSF54427">
    <property type="entry name" value="NTF2-like"/>
    <property type="match status" value="1"/>
</dbReference>
<feature type="domain" description="Carboxymuconolactone decarboxylase-like" evidence="1">
    <location>
        <begin position="41"/>
        <end position="125"/>
    </location>
</feature>
<dbReference type="Pfam" id="PF02627">
    <property type="entry name" value="CMD"/>
    <property type="match status" value="1"/>
</dbReference>
<proteinExistence type="predicted"/>
<protein>
    <submittedName>
        <fullName evidence="3">Uncharacterized conserved protein YurZ, alkylhydroperoxidase/carboxymuconolactone decarboxylase family</fullName>
    </submittedName>
</protein>
<dbReference type="Gene3D" id="3.10.450.50">
    <property type="match status" value="1"/>
</dbReference>
<evidence type="ECO:0000259" key="2">
    <source>
        <dbReference type="Pfam" id="PF12680"/>
    </source>
</evidence>
<keyword evidence="3" id="KW-0575">Peroxidase</keyword>
<name>A0A1Y6BEL7_9NEIS</name>
<accession>A0A1Y6BEL7</accession>
<dbReference type="AlphaFoldDB" id="A0A1Y6BEL7"/>
<evidence type="ECO:0000313" key="4">
    <source>
        <dbReference type="Proteomes" id="UP000192920"/>
    </source>
</evidence>
<keyword evidence="4" id="KW-1185">Reference proteome</keyword>
<evidence type="ECO:0000313" key="3">
    <source>
        <dbReference type="EMBL" id="SMF00712.1"/>
    </source>
</evidence>
<reference evidence="4" key="1">
    <citation type="submission" date="2017-04" db="EMBL/GenBank/DDBJ databases">
        <authorList>
            <person name="Varghese N."/>
            <person name="Submissions S."/>
        </authorList>
    </citation>
    <scope>NUCLEOTIDE SEQUENCE [LARGE SCALE GENOMIC DNA]</scope>
    <source>
        <strain evidence="4">DSM 22618</strain>
    </source>
</reference>
<dbReference type="STRING" id="1123014.SAMN02745746_00657"/>
<dbReference type="InterPro" id="IPR003779">
    <property type="entry name" value="CMD-like"/>
</dbReference>
<dbReference type="PANTHER" id="PTHR33570:SF10">
    <property type="entry name" value="GAMMA-CARBOXYMUCONOLACTONE DECARBOXYLASE"/>
    <property type="match status" value="1"/>
</dbReference>
<dbReference type="GO" id="GO:0051920">
    <property type="term" value="F:peroxiredoxin activity"/>
    <property type="evidence" value="ECO:0007669"/>
    <property type="project" value="InterPro"/>
</dbReference>
<dbReference type="RefSeq" id="WP_085275014.1">
    <property type="nucleotide sequence ID" value="NZ_FXAG01000003.1"/>
</dbReference>
<dbReference type="EMBL" id="FXAG01000003">
    <property type="protein sequence ID" value="SMF00712.1"/>
    <property type="molecule type" value="Genomic_DNA"/>
</dbReference>
<dbReference type="InterPro" id="IPR052512">
    <property type="entry name" value="4CMD/NDH-1_regulator"/>
</dbReference>
<dbReference type="Gene3D" id="1.20.1290.10">
    <property type="entry name" value="AhpD-like"/>
    <property type="match status" value="1"/>
</dbReference>
<dbReference type="Proteomes" id="UP000192920">
    <property type="component" value="Unassembled WGS sequence"/>
</dbReference>
<dbReference type="InterPro" id="IPR029032">
    <property type="entry name" value="AhpD-like"/>
</dbReference>
<dbReference type="InterPro" id="IPR032710">
    <property type="entry name" value="NTF2-like_dom_sf"/>
</dbReference>
<organism evidence="3 4">
    <name type="scientific">Pseudogulbenkiania subflava DSM 22618</name>
    <dbReference type="NCBI Taxonomy" id="1123014"/>
    <lineage>
        <taxon>Bacteria</taxon>
        <taxon>Pseudomonadati</taxon>
        <taxon>Pseudomonadota</taxon>
        <taxon>Betaproteobacteria</taxon>
        <taxon>Neisseriales</taxon>
        <taxon>Chromobacteriaceae</taxon>
        <taxon>Pseudogulbenkiania</taxon>
    </lineage>
</organism>
<keyword evidence="3" id="KW-0560">Oxidoreductase</keyword>